<evidence type="ECO:0000259" key="3">
    <source>
        <dbReference type="Pfam" id="PF00557"/>
    </source>
</evidence>
<evidence type="ECO:0000256" key="1">
    <source>
        <dbReference type="ARBA" id="ARBA00007319"/>
    </source>
</evidence>
<dbReference type="Ensembl" id="ENSJJAT00000024531.1">
    <property type="protein sequence ID" value="ENSJJAP00000018002.1"/>
    <property type="gene ID" value="ENSJJAG00000019383.1"/>
</dbReference>
<name>A0A8C5L4J1_JACJA</name>
<organism evidence="4 5">
    <name type="scientific">Jaculus jaculus</name>
    <name type="common">Lesser Egyptian jerboa</name>
    <dbReference type="NCBI Taxonomy" id="51337"/>
    <lineage>
        <taxon>Eukaryota</taxon>
        <taxon>Metazoa</taxon>
        <taxon>Chordata</taxon>
        <taxon>Craniata</taxon>
        <taxon>Vertebrata</taxon>
        <taxon>Euteleostomi</taxon>
        <taxon>Mammalia</taxon>
        <taxon>Eutheria</taxon>
        <taxon>Euarchontoglires</taxon>
        <taxon>Glires</taxon>
        <taxon>Rodentia</taxon>
        <taxon>Myomorpha</taxon>
        <taxon>Dipodoidea</taxon>
        <taxon>Dipodidae</taxon>
        <taxon>Dipodinae</taxon>
        <taxon>Jaculus</taxon>
    </lineage>
</organism>
<protein>
    <recommendedName>
        <fullName evidence="3">Peptidase M24 domain-containing protein</fullName>
    </recommendedName>
</protein>
<evidence type="ECO:0000313" key="4">
    <source>
        <dbReference type="Ensembl" id="ENSJJAP00000018002.1"/>
    </source>
</evidence>
<dbReference type="Pfam" id="PF00557">
    <property type="entry name" value="Peptidase_M24"/>
    <property type="match status" value="1"/>
</dbReference>
<feature type="domain" description="Peptidase M24" evidence="3">
    <location>
        <begin position="31"/>
        <end position="186"/>
    </location>
</feature>
<dbReference type="InterPro" id="IPR036388">
    <property type="entry name" value="WH-like_DNA-bd_sf"/>
</dbReference>
<dbReference type="InterPro" id="IPR047113">
    <property type="entry name" value="PA2G4/ARX1"/>
</dbReference>
<comment type="similarity">
    <text evidence="1">Belongs to the peptidase M24 family.</text>
</comment>
<evidence type="ECO:0000256" key="2">
    <source>
        <dbReference type="SAM" id="MobiDB-lite"/>
    </source>
</evidence>
<dbReference type="SUPFAM" id="SSF55920">
    <property type="entry name" value="Creatinase/aminopeptidase"/>
    <property type="match status" value="1"/>
</dbReference>
<dbReference type="InterPro" id="IPR000994">
    <property type="entry name" value="Pept_M24"/>
</dbReference>
<feature type="compositionally biased region" description="Basic residues" evidence="2">
    <location>
        <begin position="297"/>
        <end position="307"/>
    </location>
</feature>
<keyword evidence="5" id="KW-1185">Reference proteome</keyword>
<dbReference type="GeneTree" id="ENSGT00940000154281"/>
<accession>A0A8C5L4J1</accession>
<dbReference type="CDD" id="cd01089">
    <property type="entry name" value="PA2G4-like"/>
    <property type="match status" value="1"/>
</dbReference>
<dbReference type="Gene3D" id="3.90.230.10">
    <property type="entry name" value="Creatinase/methionine aminopeptidase superfamily"/>
    <property type="match status" value="2"/>
</dbReference>
<dbReference type="Gene3D" id="1.10.10.10">
    <property type="entry name" value="Winged helix-like DNA-binding domain superfamily/Winged helix DNA-binding domain"/>
    <property type="match status" value="1"/>
</dbReference>
<feature type="region of interest" description="Disordered" evidence="2">
    <location>
        <begin position="288"/>
        <end position="326"/>
    </location>
</feature>
<dbReference type="Proteomes" id="UP000694385">
    <property type="component" value="Unassembled WGS sequence"/>
</dbReference>
<dbReference type="FunFam" id="3.90.230.10:FF:000008">
    <property type="entry name" value="Proliferation-associated 2G4, b"/>
    <property type="match status" value="1"/>
</dbReference>
<proteinExistence type="inferred from homology"/>
<sequence>MLGEDEKQEQTIAEDLVVTKYKTGGDISNSGVSVLSLCEKGDDMIMEETGKIFKKEKEMKKGIAFPTSILVNNCVCHFSPLQSDQDYILKEGDLVKIDLGAHVDGFIAKVAHTFVVGIAQGTQVTGRKADVIKAAHLCAEAALRLVKPRNQNTQVTEAWNKVAHSFNCTLIEGMLSHQLKQQVIDGGKTIIQNPTDQQKKDHEKADEVERRFDAMPSTLRACEDEKKCAKHELLQPFNVLYEKEGEFVAQFKFTVLLMPNGPMWITSGPFEPDLYNSEMEGQDAELKALLQSSASRKTQKKKKKKASKTAENATNGETSEENEAGD</sequence>
<dbReference type="PANTHER" id="PTHR10804">
    <property type="entry name" value="PROTEASE FAMILY M24 METHIONYL AMINOPEPTIDASE, AMINOPEPTIDASE P"/>
    <property type="match status" value="1"/>
</dbReference>
<evidence type="ECO:0000313" key="5">
    <source>
        <dbReference type="Proteomes" id="UP000694385"/>
    </source>
</evidence>
<dbReference type="InterPro" id="IPR036005">
    <property type="entry name" value="Creatinase/aminopeptidase-like"/>
</dbReference>
<dbReference type="PANTHER" id="PTHR10804:SF11">
    <property type="entry name" value="PROLIFERATION-ASSOCIATED PROTEIN 2G4"/>
    <property type="match status" value="1"/>
</dbReference>
<reference evidence="4" key="2">
    <citation type="submission" date="2025-09" db="UniProtKB">
        <authorList>
            <consortium name="Ensembl"/>
        </authorList>
    </citation>
    <scope>IDENTIFICATION</scope>
</reference>
<dbReference type="AlphaFoldDB" id="A0A8C5L4J1"/>
<reference evidence="4" key="1">
    <citation type="submission" date="2025-08" db="UniProtKB">
        <authorList>
            <consortium name="Ensembl"/>
        </authorList>
    </citation>
    <scope>IDENTIFICATION</scope>
</reference>